<dbReference type="InterPro" id="IPR053163">
    <property type="entry name" value="HTH-type_regulator_Rgg"/>
</dbReference>
<dbReference type="InterPro" id="IPR001387">
    <property type="entry name" value="Cro/C1-type_HTH"/>
</dbReference>
<dbReference type="CDD" id="cd00093">
    <property type="entry name" value="HTH_XRE"/>
    <property type="match status" value="1"/>
</dbReference>
<dbReference type="PROSITE" id="PS50943">
    <property type="entry name" value="HTH_CROC1"/>
    <property type="match status" value="1"/>
</dbReference>
<dbReference type="Gene3D" id="1.10.260.40">
    <property type="entry name" value="lambda repressor-like DNA-binding domains"/>
    <property type="match status" value="1"/>
</dbReference>
<gene>
    <name evidence="1" type="ORF">I5V48_09625</name>
</gene>
<dbReference type="Proteomes" id="UP000594569">
    <property type="component" value="Chromosome"/>
</dbReference>
<proteinExistence type="predicted"/>
<sequence>MSNLYPFGPTFKQLREKRGLSLKEAASTVVSPQFLSRFEKGEKGISLENFNRLLIVIGLEWKDFAAAFADNGGDCIEFPAYEFSKHITNEEDIFRYLPEYEKLFDRYLTDNPTQADILLKIIKLGHYPTIAKSEETVAKIQPVINHLMKLETFTSSELELYCRIVNHCPLELVEHMSKQLLVMYKQSADTDTYIRILNGLTFTAKHFSKQGYHLRADNIIKEVKKLQTFERGYLAIPLMFLEVEHIYNQFRWNKTEAIELAKNMLNYLESAKFIDQNYYSNFIKAFIYNCHKLNKTGEDLF</sequence>
<protein>
    <submittedName>
        <fullName evidence="1">Helix-turn-helix transcriptional regulator</fullName>
    </submittedName>
</protein>
<dbReference type="Pfam" id="PF01381">
    <property type="entry name" value="HTH_3"/>
    <property type="match status" value="1"/>
</dbReference>
<dbReference type="RefSeq" id="WP_043026961.1">
    <property type="nucleotide sequence ID" value="NZ_CEDT01000031.1"/>
</dbReference>
<dbReference type="PANTHER" id="PTHR37038">
    <property type="entry name" value="TRANSCRIPTIONAL REGULATOR-RELATED"/>
    <property type="match status" value="1"/>
</dbReference>
<dbReference type="SUPFAM" id="SSF47413">
    <property type="entry name" value="lambda repressor-like DNA-binding domains"/>
    <property type="match status" value="1"/>
</dbReference>
<accession>A0A0Z8F7K1</accession>
<dbReference type="GO" id="GO:0003677">
    <property type="term" value="F:DNA binding"/>
    <property type="evidence" value="ECO:0007669"/>
    <property type="project" value="InterPro"/>
</dbReference>
<name>A0A0Z8F7K1_STRSU</name>
<dbReference type="AlphaFoldDB" id="A0A0Z8F7K1"/>
<dbReference type="EMBL" id="CP065430">
    <property type="protein sequence ID" value="QPO26214.1"/>
    <property type="molecule type" value="Genomic_DNA"/>
</dbReference>
<dbReference type="InterPro" id="IPR010982">
    <property type="entry name" value="Lambda_DNA-bd_dom_sf"/>
</dbReference>
<dbReference type="SMART" id="SM00530">
    <property type="entry name" value="HTH_XRE"/>
    <property type="match status" value="1"/>
</dbReference>
<evidence type="ECO:0000313" key="2">
    <source>
        <dbReference type="Proteomes" id="UP000594569"/>
    </source>
</evidence>
<evidence type="ECO:0000313" key="1">
    <source>
        <dbReference type="EMBL" id="QPO26214.1"/>
    </source>
</evidence>
<organism evidence="1 2">
    <name type="scientific">Streptococcus suis</name>
    <dbReference type="NCBI Taxonomy" id="1307"/>
    <lineage>
        <taxon>Bacteria</taxon>
        <taxon>Bacillati</taxon>
        <taxon>Bacillota</taxon>
        <taxon>Bacilli</taxon>
        <taxon>Lactobacillales</taxon>
        <taxon>Streptococcaceae</taxon>
        <taxon>Streptococcus</taxon>
    </lineage>
</organism>
<reference evidence="1 2" key="1">
    <citation type="submission" date="2020-12" db="EMBL/GenBank/DDBJ databases">
        <title>Nonconservative transfer and diversity of a new family of integrative and conjugative elements associated with antibiotic resistance in zoonotic pathogen Streptococcus suis.</title>
        <authorList>
            <person name="Huang J."/>
        </authorList>
    </citation>
    <scope>NUCLEOTIDE SEQUENCE [LARGE SCALE GENOMIC DNA]</scope>
    <source>
        <strain evidence="1 2">YZDH1</strain>
    </source>
</reference>